<proteinExistence type="predicted"/>
<evidence type="ECO:0000313" key="2">
    <source>
        <dbReference type="Proteomes" id="UP001165960"/>
    </source>
</evidence>
<accession>A0ACC2TG96</accession>
<protein>
    <submittedName>
        <fullName evidence="1">Palmitoyltransferase zdhhc13</fullName>
        <ecNumber evidence="1">2.3.1.225</ecNumber>
    </submittedName>
</protein>
<comment type="caution">
    <text evidence="1">The sequence shown here is derived from an EMBL/GenBank/DDBJ whole genome shotgun (WGS) entry which is preliminary data.</text>
</comment>
<reference evidence="1" key="1">
    <citation type="submission" date="2022-04" db="EMBL/GenBank/DDBJ databases">
        <title>Genome of the entomopathogenic fungus Entomophthora muscae.</title>
        <authorList>
            <person name="Elya C."/>
            <person name="Lovett B.R."/>
            <person name="Lee E."/>
            <person name="Macias A.M."/>
            <person name="Hajek A.E."/>
            <person name="De Bivort B.L."/>
            <person name="Kasson M.T."/>
            <person name="De Fine Licht H.H."/>
            <person name="Stajich J.E."/>
        </authorList>
    </citation>
    <scope>NUCLEOTIDE SEQUENCE</scope>
    <source>
        <strain evidence="1">Berkeley</strain>
    </source>
</reference>
<dbReference type="Proteomes" id="UP001165960">
    <property type="component" value="Unassembled WGS sequence"/>
</dbReference>
<sequence length="349" mass="38259">MIKKAQVNKTWMGVTPLMYASGQGNAILIQLLLENGANPYYNIPLKHLRVWRKAYSTIGGASLTQFPNSNRTSFGSFSKYFNPESSLEAINPAIESYPVYPLDLASGSLNVTAVQLLASTMSASSFKNDKFGLLLQQSTSISRILLKGGVDPNQVDGVGNSPIHLATMSNRLDLVELLYQHGAQVNLPGIRKSTPLHLAVKFHNPRIALTLVCYGADRKCKDCNGNTPEELGAICGIEAAALEKYFDTSNISSEKINVCFADMLVPIKTKKANFFSPTFLRKWVSMKKSKRESFMSLSFSTDGNSSNEKQLDTPFVARSYSTGSWLSSRPKSAGAAFRDKLATLLPKNH</sequence>
<dbReference type="EC" id="2.3.1.225" evidence="1"/>
<name>A0ACC2TG96_9FUNG</name>
<keyword evidence="2" id="KW-1185">Reference proteome</keyword>
<keyword evidence="1" id="KW-0012">Acyltransferase</keyword>
<evidence type="ECO:0000313" key="1">
    <source>
        <dbReference type="EMBL" id="KAJ9073604.1"/>
    </source>
</evidence>
<dbReference type="EMBL" id="QTSX02002895">
    <property type="protein sequence ID" value="KAJ9073604.1"/>
    <property type="molecule type" value="Genomic_DNA"/>
</dbReference>
<gene>
    <name evidence="1" type="primary">ZDHHC13</name>
    <name evidence="1" type="ORF">DSO57_1014381</name>
</gene>
<keyword evidence="1" id="KW-0808">Transferase</keyword>
<organism evidence="1 2">
    <name type="scientific">Entomophthora muscae</name>
    <dbReference type="NCBI Taxonomy" id="34485"/>
    <lineage>
        <taxon>Eukaryota</taxon>
        <taxon>Fungi</taxon>
        <taxon>Fungi incertae sedis</taxon>
        <taxon>Zoopagomycota</taxon>
        <taxon>Entomophthoromycotina</taxon>
        <taxon>Entomophthoromycetes</taxon>
        <taxon>Entomophthorales</taxon>
        <taxon>Entomophthoraceae</taxon>
        <taxon>Entomophthora</taxon>
    </lineage>
</organism>